<proteinExistence type="predicted"/>
<dbReference type="KEGG" id="hsi:BOX17_00760"/>
<dbReference type="InterPro" id="IPR029058">
    <property type="entry name" value="AB_hydrolase_fold"/>
</dbReference>
<evidence type="ECO:0000313" key="2">
    <source>
        <dbReference type="Proteomes" id="UP000181985"/>
    </source>
</evidence>
<reference evidence="2" key="1">
    <citation type="submission" date="2016-11" db="EMBL/GenBank/DDBJ databases">
        <title>Halolamina sediminis sp. nov., an extremely halophilic archaeon isolated from solar salt.</title>
        <authorList>
            <person name="Koh H.-W."/>
            <person name="Rani S."/>
            <person name="Park S.-J."/>
        </authorList>
    </citation>
    <scope>NUCLEOTIDE SEQUENCE [LARGE SCALE GENOMIC DNA]</scope>
    <source>
        <strain evidence="2">Hb3</strain>
    </source>
</reference>
<dbReference type="Gene3D" id="3.40.50.1820">
    <property type="entry name" value="alpha/beta hydrolase"/>
    <property type="match status" value="1"/>
</dbReference>
<keyword evidence="2" id="KW-1185">Reference proteome</keyword>
<dbReference type="SUPFAM" id="SSF53474">
    <property type="entry name" value="alpha/beta-Hydrolases"/>
    <property type="match status" value="1"/>
</dbReference>
<evidence type="ECO:0000313" key="1">
    <source>
        <dbReference type="EMBL" id="APE29614.1"/>
    </source>
</evidence>
<dbReference type="PRINTS" id="PR00111">
    <property type="entry name" value="ABHYDROLASE"/>
</dbReference>
<dbReference type="Pfam" id="PF03096">
    <property type="entry name" value="Ndr"/>
    <property type="match status" value="1"/>
</dbReference>
<evidence type="ECO:0008006" key="3">
    <source>
        <dbReference type="Google" id="ProtNLM"/>
    </source>
</evidence>
<dbReference type="RefSeq" id="WP_071941600.1">
    <property type="nucleotide sequence ID" value="NZ_CP018139.1"/>
</dbReference>
<gene>
    <name evidence="1" type="ORF">BOX17_00760</name>
</gene>
<dbReference type="InterPro" id="IPR004142">
    <property type="entry name" value="NDRG"/>
</dbReference>
<dbReference type="InterPro" id="IPR000073">
    <property type="entry name" value="AB_hydrolase_1"/>
</dbReference>
<dbReference type="PANTHER" id="PTHR43689">
    <property type="entry name" value="HYDROLASE"/>
    <property type="match status" value="1"/>
</dbReference>
<sequence length="204" mass="22610">MTVSDLSRCQRKSTCQQLQNWGLSPIILGGMVALRAAIRHPQRIAGLILIDTDAGAEIAWHRVKYRAMGIAVSVFGFRPLLPYVTRLMFGATTRHDNPALVTETRAMIARSHVPSALKCLAALMRRDSVVERLHEIGVPALVVVGEEDRMLPPSLSCRIQEGLPDARLTTIPDSGHMTPIEQPERAHAAVLAFLRSLVYPRHRE</sequence>
<protein>
    <recommendedName>
        <fullName evidence="3">AB hydrolase-1 domain-containing protein</fullName>
    </recommendedName>
</protein>
<dbReference type="PANTHER" id="PTHR43689:SF8">
    <property type="entry name" value="ALPHA_BETA-HYDROLASES SUPERFAMILY PROTEIN"/>
    <property type="match status" value="1"/>
</dbReference>
<dbReference type="EMBL" id="CP018139">
    <property type="protein sequence ID" value="APE29614.1"/>
    <property type="molecule type" value="Genomic_DNA"/>
</dbReference>
<dbReference type="Proteomes" id="UP000181985">
    <property type="component" value="Chromosome"/>
</dbReference>
<dbReference type="AlphaFoldDB" id="A0A1J0VC58"/>
<name>A0A1J0VC58_9GAMM</name>
<organism evidence="1 2">
    <name type="scientific">Halomonas aestuarii</name>
    <dbReference type="NCBI Taxonomy" id="1897729"/>
    <lineage>
        <taxon>Bacteria</taxon>
        <taxon>Pseudomonadati</taxon>
        <taxon>Pseudomonadota</taxon>
        <taxon>Gammaproteobacteria</taxon>
        <taxon>Oceanospirillales</taxon>
        <taxon>Halomonadaceae</taxon>
        <taxon>Halomonas</taxon>
    </lineage>
</organism>
<dbReference type="OrthoDB" id="7055710at2"/>
<accession>A0A1J0VC58</accession>